<organism evidence="1 2">
    <name type="scientific">Hebeloma cylindrosporum</name>
    <dbReference type="NCBI Taxonomy" id="76867"/>
    <lineage>
        <taxon>Eukaryota</taxon>
        <taxon>Fungi</taxon>
        <taxon>Dikarya</taxon>
        <taxon>Basidiomycota</taxon>
        <taxon>Agaricomycotina</taxon>
        <taxon>Agaricomycetes</taxon>
        <taxon>Agaricomycetidae</taxon>
        <taxon>Agaricales</taxon>
        <taxon>Agaricineae</taxon>
        <taxon>Hymenogastraceae</taxon>
        <taxon>Hebeloma</taxon>
    </lineage>
</organism>
<name>A0A0C3BYT1_HEBCY</name>
<dbReference type="HOGENOM" id="CLU_678009_0_0_1"/>
<dbReference type="OrthoDB" id="2745898at2759"/>
<evidence type="ECO:0000313" key="2">
    <source>
        <dbReference type="Proteomes" id="UP000053424"/>
    </source>
</evidence>
<protein>
    <recommendedName>
        <fullName evidence="3">F-box domain-containing protein</fullName>
    </recommendedName>
</protein>
<reference evidence="1 2" key="1">
    <citation type="submission" date="2014-04" db="EMBL/GenBank/DDBJ databases">
        <authorList>
            <consortium name="DOE Joint Genome Institute"/>
            <person name="Kuo A."/>
            <person name="Gay G."/>
            <person name="Dore J."/>
            <person name="Kohler A."/>
            <person name="Nagy L.G."/>
            <person name="Floudas D."/>
            <person name="Copeland A."/>
            <person name="Barry K.W."/>
            <person name="Cichocki N."/>
            <person name="Veneault-Fourrey C."/>
            <person name="LaButti K."/>
            <person name="Lindquist E.A."/>
            <person name="Lipzen A."/>
            <person name="Lundell T."/>
            <person name="Morin E."/>
            <person name="Murat C."/>
            <person name="Sun H."/>
            <person name="Tunlid A."/>
            <person name="Henrissat B."/>
            <person name="Grigoriev I.V."/>
            <person name="Hibbett D.S."/>
            <person name="Martin F."/>
            <person name="Nordberg H.P."/>
            <person name="Cantor M.N."/>
            <person name="Hua S.X."/>
        </authorList>
    </citation>
    <scope>NUCLEOTIDE SEQUENCE [LARGE SCALE GENOMIC DNA]</scope>
    <source>
        <strain evidence="2">h7</strain>
    </source>
</reference>
<gene>
    <name evidence="1" type="ORF">M413DRAFT_31127</name>
</gene>
<reference evidence="2" key="2">
    <citation type="submission" date="2015-01" db="EMBL/GenBank/DDBJ databases">
        <title>Evolutionary Origins and Diversification of the Mycorrhizal Mutualists.</title>
        <authorList>
            <consortium name="DOE Joint Genome Institute"/>
            <consortium name="Mycorrhizal Genomics Consortium"/>
            <person name="Kohler A."/>
            <person name="Kuo A."/>
            <person name="Nagy L.G."/>
            <person name="Floudas D."/>
            <person name="Copeland A."/>
            <person name="Barry K.W."/>
            <person name="Cichocki N."/>
            <person name="Veneault-Fourrey C."/>
            <person name="LaButti K."/>
            <person name="Lindquist E.A."/>
            <person name="Lipzen A."/>
            <person name="Lundell T."/>
            <person name="Morin E."/>
            <person name="Murat C."/>
            <person name="Riley R."/>
            <person name="Ohm R."/>
            <person name="Sun H."/>
            <person name="Tunlid A."/>
            <person name="Henrissat B."/>
            <person name="Grigoriev I.V."/>
            <person name="Hibbett D.S."/>
            <person name="Martin F."/>
        </authorList>
    </citation>
    <scope>NUCLEOTIDE SEQUENCE [LARGE SCALE GENOMIC DNA]</scope>
    <source>
        <strain evidence="2">h7</strain>
    </source>
</reference>
<proteinExistence type="predicted"/>
<dbReference type="Proteomes" id="UP000053424">
    <property type="component" value="Unassembled WGS sequence"/>
</dbReference>
<sequence length="406" mass="46677">MSSSAHLNRIAPKLPPELISLIFDILASNGDWATLSAASLLSQQYHRHARKLLFSTVTLRLRCNPTPISIRDVARRIQGLCDMLERDPESRRLVKALVVLDSYPVYDSQWITQQKNLPRLLDLFVGVRSFTFGCEVGYHQWPLFSFELRASLQKLFRLPQLKTLHLCNLGSIPPPVLITSVRYLHLNNITTMPLNPLLGGPDLPPPLDFEDIHMSYINVRTVSMVNTESAWGVILDHCLNLKFIQWRCWEDPQARDGESFPGPMDLGLLPSLKKLSVRMSYGKIGRDLLGFCDMLEAVSRRSELKILEISILFPLQSAPDHMSDIHQHAFWSRLAMSLHRVEYFALRQVTMDLTVHERVRTWVDGRKHNSITQFRNQMKESLKAMSNIPDFHFKFKVHAFHQGAHE</sequence>
<dbReference type="AlphaFoldDB" id="A0A0C3BYT1"/>
<evidence type="ECO:0000313" key="1">
    <source>
        <dbReference type="EMBL" id="KIM37194.1"/>
    </source>
</evidence>
<dbReference type="EMBL" id="KN831799">
    <property type="protein sequence ID" value="KIM37194.1"/>
    <property type="molecule type" value="Genomic_DNA"/>
</dbReference>
<accession>A0A0C3BYT1</accession>
<keyword evidence="2" id="KW-1185">Reference proteome</keyword>
<evidence type="ECO:0008006" key="3">
    <source>
        <dbReference type="Google" id="ProtNLM"/>
    </source>
</evidence>